<protein>
    <recommendedName>
        <fullName evidence="3">HotDog domain-containing protein</fullName>
    </recommendedName>
</protein>
<dbReference type="Gene3D" id="3.10.129.10">
    <property type="entry name" value="Hotdog Thioesterase"/>
    <property type="match status" value="1"/>
</dbReference>
<feature type="non-terminal residue" evidence="1">
    <location>
        <position position="156"/>
    </location>
</feature>
<dbReference type="AlphaFoldDB" id="A0A4P9XIZ4"/>
<organism evidence="1 2">
    <name type="scientific">Thamnocephalis sphaerospora</name>
    <dbReference type="NCBI Taxonomy" id="78915"/>
    <lineage>
        <taxon>Eukaryota</taxon>
        <taxon>Fungi</taxon>
        <taxon>Fungi incertae sedis</taxon>
        <taxon>Zoopagomycota</taxon>
        <taxon>Zoopagomycotina</taxon>
        <taxon>Zoopagomycetes</taxon>
        <taxon>Zoopagales</taxon>
        <taxon>Sigmoideomycetaceae</taxon>
        <taxon>Thamnocephalis</taxon>
    </lineage>
</organism>
<proteinExistence type="predicted"/>
<reference evidence="2" key="1">
    <citation type="journal article" date="2018" name="Nat. Microbiol.">
        <title>Leveraging single-cell genomics to expand the fungal tree of life.</title>
        <authorList>
            <person name="Ahrendt S.R."/>
            <person name="Quandt C.A."/>
            <person name="Ciobanu D."/>
            <person name="Clum A."/>
            <person name="Salamov A."/>
            <person name="Andreopoulos B."/>
            <person name="Cheng J.F."/>
            <person name="Woyke T."/>
            <person name="Pelin A."/>
            <person name="Henrissat B."/>
            <person name="Reynolds N.K."/>
            <person name="Benny G.L."/>
            <person name="Smith M.E."/>
            <person name="James T.Y."/>
            <person name="Grigoriev I.V."/>
        </authorList>
    </citation>
    <scope>NUCLEOTIDE SEQUENCE [LARGE SCALE GENOMIC DNA]</scope>
    <source>
        <strain evidence="2">RSA 1356</strain>
    </source>
</reference>
<dbReference type="InterPro" id="IPR029069">
    <property type="entry name" value="HotDog_dom_sf"/>
</dbReference>
<evidence type="ECO:0000313" key="2">
    <source>
        <dbReference type="Proteomes" id="UP000271241"/>
    </source>
</evidence>
<dbReference type="OrthoDB" id="5540888at2759"/>
<evidence type="ECO:0000313" key="1">
    <source>
        <dbReference type="EMBL" id="RKP05688.1"/>
    </source>
</evidence>
<sequence length="156" mass="17212">MSTQAAATMPSASSAKPSRMQVLPVYACTYPRLVNFSDLNAADHLDAAVICRYIADATMQFWIELFRMPQSRSIDITQWLARVSGYEARGVSRVVMANLEQRVRYVAEGFRLETVNVDVAVRTISASGCVLAHHLYVERPGSAGAPPRRHTIAIAE</sequence>
<gene>
    <name evidence="1" type="ORF">THASP1DRAFT_25859</name>
</gene>
<keyword evidence="2" id="KW-1185">Reference proteome</keyword>
<dbReference type="EMBL" id="KZ993058">
    <property type="protein sequence ID" value="RKP05688.1"/>
    <property type="molecule type" value="Genomic_DNA"/>
</dbReference>
<name>A0A4P9XIZ4_9FUNG</name>
<dbReference type="Proteomes" id="UP000271241">
    <property type="component" value="Unassembled WGS sequence"/>
</dbReference>
<evidence type="ECO:0008006" key="3">
    <source>
        <dbReference type="Google" id="ProtNLM"/>
    </source>
</evidence>
<accession>A0A4P9XIZ4</accession>
<dbReference type="SUPFAM" id="SSF54637">
    <property type="entry name" value="Thioesterase/thiol ester dehydrase-isomerase"/>
    <property type="match status" value="1"/>
</dbReference>